<gene>
    <name evidence="7" type="primary">yadH</name>
    <name evidence="7" type="ORF">L21SP5_03635</name>
</gene>
<organism evidence="7 8">
    <name type="scientific">Salinivirga cyanobacteriivorans</name>
    <dbReference type="NCBI Taxonomy" id="1307839"/>
    <lineage>
        <taxon>Bacteria</taxon>
        <taxon>Pseudomonadati</taxon>
        <taxon>Bacteroidota</taxon>
        <taxon>Bacteroidia</taxon>
        <taxon>Bacteroidales</taxon>
        <taxon>Salinivirgaceae</taxon>
        <taxon>Salinivirga</taxon>
    </lineage>
</organism>
<feature type="transmembrane region" description="Helical" evidence="5">
    <location>
        <begin position="216"/>
        <end position="238"/>
    </location>
</feature>
<evidence type="ECO:0000256" key="1">
    <source>
        <dbReference type="ARBA" id="ARBA00004141"/>
    </source>
</evidence>
<dbReference type="InterPro" id="IPR000412">
    <property type="entry name" value="ABC_2_transport"/>
</dbReference>
<accession>A0A0S2I4T5</accession>
<dbReference type="PATRIC" id="fig|1307839.3.peg.3888"/>
<reference evidence="7 8" key="1">
    <citation type="submission" date="2015-11" db="EMBL/GenBank/DDBJ databases">
        <title>Description and complete genome sequence of a novel strain predominating in hypersaline microbial mats and representing a new family of the Bacteriodetes phylum.</title>
        <authorList>
            <person name="Spring S."/>
            <person name="Bunk B."/>
            <person name="Sproer C."/>
            <person name="Klenk H.-P."/>
        </authorList>
    </citation>
    <scope>NUCLEOTIDE SEQUENCE [LARGE SCALE GENOMIC DNA]</scope>
    <source>
        <strain evidence="7 8">L21-Spi-D4</strain>
    </source>
</reference>
<evidence type="ECO:0000256" key="2">
    <source>
        <dbReference type="ARBA" id="ARBA00022692"/>
    </source>
</evidence>
<dbReference type="InterPro" id="IPR013525">
    <property type="entry name" value="ABC2_TM"/>
</dbReference>
<dbReference type="PIRSF" id="PIRSF006648">
    <property type="entry name" value="DrrB"/>
    <property type="match status" value="1"/>
</dbReference>
<dbReference type="STRING" id="1307839.L21SP5_03635"/>
<dbReference type="AlphaFoldDB" id="A0A0S2I4T5"/>
<dbReference type="Proteomes" id="UP000064893">
    <property type="component" value="Chromosome"/>
</dbReference>
<evidence type="ECO:0000313" key="8">
    <source>
        <dbReference type="Proteomes" id="UP000064893"/>
    </source>
</evidence>
<dbReference type="PANTHER" id="PTHR43229:SF2">
    <property type="entry name" value="NODULATION PROTEIN J"/>
    <property type="match status" value="1"/>
</dbReference>
<dbReference type="InterPro" id="IPR051784">
    <property type="entry name" value="Nod_factor_ABC_transporter"/>
</dbReference>
<feature type="transmembrane region" description="Helical" evidence="5">
    <location>
        <begin position="171"/>
        <end position="196"/>
    </location>
</feature>
<dbReference type="PROSITE" id="PS51012">
    <property type="entry name" value="ABC_TM2"/>
    <property type="match status" value="1"/>
</dbReference>
<keyword evidence="5" id="KW-1003">Cell membrane</keyword>
<comment type="subcellular location">
    <subcellularLocation>
        <location evidence="5">Cell membrane</location>
        <topology evidence="5">Multi-pass membrane protein</topology>
    </subcellularLocation>
    <subcellularLocation>
        <location evidence="1">Membrane</location>
        <topology evidence="1">Multi-pass membrane protein</topology>
    </subcellularLocation>
</comment>
<evidence type="ECO:0000256" key="5">
    <source>
        <dbReference type="RuleBase" id="RU361157"/>
    </source>
</evidence>
<keyword evidence="2 5" id="KW-0812">Transmembrane</keyword>
<dbReference type="PANTHER" id="PTHR43229">
    <property type="entry name" value="NODULATION PROTEIN J"/>
    <property type="match status" value="1"/>
</dbReference>
<keyword evidence="8" id="KW-1185">Reference proteome</keyword>
<dbReference type="OrthoDB" id="9778589at2"/>
<dbReference type="KEGG" id="blq:L21SP5_03635"/>
<keyword evidence="3 5" id="KW-1133">Transmembrane helix</keyword>
<feature type="transmembrane region" description="Helical" evidence="5">
    <location>
        <begin position="21"/>
        <end position="41"/>
    </location>
</feature>
<evidence type="ECO:0000256" key="3">
    <source>
        <dbReference type="ARBA" id="ARBA00022989"/>
    </source>
</evidence>
<sequence>MKTTIAFWNILRKDMQNYYLKPPNISWGIIFPFAWMLMMFVKSGNTMEIGKVFPGIVAMSILFGTTSMLSVTITFERKSRSFERLLIAPIKTEMLVIAKITGAILFGIFNSIVPILFSVLYFKAGVSNWPLLIAGVVLLSVISTLLGLFISVSAKEVFEAQTYSNFFRFPMIFLCGLFIPITALPVIIQPLSYILPVTYGVDVLHDAISGNGLLPVWGNMIMLIAFCILLFYVSILNIRRKWIV</sequence>
<dbReference type="RefSeq" id="WP_057954538.1">
    <property type="nucleotide sequence ID" value="NZ_CP013118.1"/>
</dbReference>
<dbReference type="GO" id="GO:0043190">
    <property type="term" value="C:ATP-binding cassette (ABC) transporter complex"/>
    <property type="evidence" value="ECO:0007669"/>
    <property type="project" value="InterPro"/>
</dbReference>
<proteinExistence type="inferred from homology"/>
<dbReference type="Pfam" id="PF01061">
    <property type="entry name" value="ABC2_membrane"/>
    <property type="match status" value="1"/>
</dbReference>
<comment type="similarity">
    <text evidence="5">Belongs to the ABC-2 integral membrane protein family.</text>
</comment>
<dbReference type="EMBL" id="CP013118">
    <property type="protein sequence ID" value="ALO17236.1"/>
    <property type="molecule type" value="Genomic_DNA"/>
</dbReference>
<name>A0A0S2I4T5_9BACT</name>
<feature type="transmembrane region" description="Helical" evidence="5">
    <location>
        <begin position="129"/>
        <end position="150"/>
    </location>
</feature>
<feature type="transmembrane region" description="Helical" evidence="5">
    <location>
        <begin position="53"/>
        <end position="75"/>
    </location>
</feature>
<dbReference type="GO" id="GO:0140359">
    <property type="term" value="F:ABC-type transporter activity"/>
    <property type="evidence" value="ECO:0007669"/>
    <property type="project" value="InterPro"/>
</dbReference>
<protein>
    <recommendedName>
        <fullName evidence="5">Transport permease protein</fullName>
    </recommendedName>
</protein>
<evidence type="ECO:0000313" key="7">
    <source>
        <dbReference type="EMBL" id="ALO17236.1"/>
    </source>
</evidence>
<keyword evidence="5" id="KW-0813">Transport</keyword>
<evidence type="ECO:0000256" key="4">
    <source>
        <dbReference type="ARBA" id="ARBA00023136"/>
    </source>
</evidence>
<keyword evidence="4 5" id="KW-0472">Membrane</keyword>
<evidence type="ECO:0000259" key="6">
    <source>
        <dbReference type="PROSITE" id="PS51012"/>
    </source>
</evidence>
<feature type="transmembrane region" description="Helical" evidence="5">
    <location>
        <begin position="96"/>
        <end position="117"/>
    </location>
</feature>
<feature type="domain" description="ABC transmembrane type-2" evidence="6">
    <location>
        <begin position="13"/>
        <end position="241"/>
    </location>
</feature>
<dbReference type="InterPro" id="IPR047817">
    <property type="entry name" value="ABC2_TM_bact-type"/>
</dbReference>